<dbReference type="GO" id="GO:0004519">
    <property type="term" value="F:endonuclease activity"/>
    <property type="evidence" value="ECO:0007669"/>
    <property type="project" value="UniProtKB-KW"/>
</dbReference>
<feature type="compositionally biased region" description="Polar residues" evidence="7">
    <location>
        <begin position="178"/>
        <end position="197"/>
    </location>
</feature>
<gene>
    <name evidence="10" type="ORF">HGM15179_016829</name>
</gene>
<protein>
    <submittedName>
        <fullName evidence="10">Uncharacterized protein</fullName>
    </submittedName>
</protein>
<keyword evidence="1" id="KW-0808">Transferase</keyword>
<proteinExistence type="predicted"/>
<dbReference type="Pfam" id="PF00607">
    <property type="entry name" value="Gag_p24"/>
    <property type="match status" value="1"/>
</dbReference>
<dbReference type="SUPFAM" id="SSF53098">
    <property type="entry name" value="Ribonuclease H-like"/>
    <property type="match status" value="2"/>
</dbReference>
<dbReference type="InterPro" id="IPR008916">
    <property type="entry name" value="Retrov_capsid_C"/>
</dbReference>
<dbReference type="OrthoDB" id="9398000at2759"/>
<dbReference type="Pfam" id="PF00665">
    <property type="entry name" value="rve"/>
    <property type="match status" value="1"/>
</dbReference>
<dbReference type="PROSITE" id="PS50994">
    <property type="entry name" value="INTEGRASE"/>
    <property type="match status" value="1"/>
</dbReference>
<comment type="caution">
    <text evidence="10">The sequence shown here is derived from an EMBL/GenBank/DDBJ whole genome shotgun (WGS) entry which is preliminary data.</text>
</comment>
<evidence type="ECO:0000256" key="2">
    <source>
        <dbReference type="ARBA" id="ARBA00022695"/>
    </source>
</evidence>
<dbReference type="GO" id="GO:0006508">
    <property type="term" value="P:proteolysis"/>
    <property type="evidence" value="ECO:0007669"/>
    <property type="project" value="InterPro"/>
</dbReference>
<dbReference type="Pfam" id="PF19317">
    <property type="entry name" value="Gag_p24_C"/>
    <property type="match status" value="1"/>
</dbReference>
<feature type="region of interest" description="Disordered" evidence="7">
    <location>
        <begin position="677"/>
        <end position="704"/>
    </location>
</feature>
<dbReference type="InterPro" id="IPR008919">
    <property type="entry name" value="Retrov_capsid_N"/>
</dbReference>
<dbReference type="Gene3D" id="3.30.420.10">
    <property type="entry name" value="Ribonuclease H-like superfamily/Ribonuclease H"/>
    <property type="match status" value="1"/>
</dbReference>
<evidence type="ECO:0000256" key="1">
    <source>
        <dbReference type="ARBA" id="ARBA00022679"/>
    </source>
</evidence>
<evidence type="ECO:0000259" key="8">
    <source>
        <dbReference type="PROSITE" id="PS50175"/>
    </source>
</evidence>
<name>A0A8K1LDY9_9PASS</name>
<dbReference type="GO" id="GO:0015074">
    <property type="term" value="P:DNA integration"/>
    <property type="evidence" value="ECO:0007669"/>
    <property type="project" value="InterPro"/>
</dbReference>
<evidence type="ECO:0000313" key="11">
    <source>
        <dbReference type="Proteomes" id="UP000796761"/>
    </source>
</evidence>
<dbReference type="GO" id="GO:0016032">
    <property type="term" value="P:viral process"/>
    <property type="evidence" value="ECO:0007669"/>
    <property type="project" value="InterPro"/>
</dbReference>
<dbReference type="GO" id="GO:0004190">
    <property type="term" value="F:aspartic-type endopeptidase activity"/>
    <property type="evidence" value="ECO:0007669"/>
    <property type="project" value="InterPro"/>
</dbReference>
<dbReference type="GO" id="GO:0035613">
    <property type="term" value="F:RNA stem-loop binding"/>
    <property type="evidence" value="ECO:0007669"/>
    <property type="project" value="TreeGrafter"/>
</dbReference>
<dbReference type="InterPro" id="IPR001584">
    <property type="entry name" value="Integrase_cat-core"/>
</dbReference>
<dbReference type="AlphaFoldDB" id="A0A8K1LDY9"/>
<accession>A0A8K1LDY9</accession>
<dbReference type="Gene3D" id="1.10.375.10">
    <property type="entry name" value="Human Immunodeficiency Virus Type 1 Capsid Protein"/>
    <property type="match status" value="1"/>
</dbReference>
<keyword evidence="4" id="KW-0255">Endonuclease</keyword>
<organism evidence="10 11">
    <name type="scientific">Zosterops borbonicus</name>
    <dbReference type="NCBI Taxonomy" id="364589"/>
    <lineage>
        <taxon>Eukaryota</taxon>
        <taxon>Metazoa</taxon>
        <taxon>Chordata</taxon>
        <taxon>Craniata</taxon>
        <taxon>Vertebrata</taxon>
        <taxon>Euteleostomi</taxon>
        <taxon>Archelosauria</taxon>
        <taxon>Archosauria</taxon>
        <taxon>Dinosauria</taxon>
        <taxon>Saurischia</taxon>
        <taxon>Theropoda</taxon>
        <taxon>Coelurosauria</taxon>
        <taxon>Aves</taxon>
        <taxon>Neognathae</taxon>
        <taxon>Neoaves</taxon>
        <taxon>Telluraves</taxon>
        <taxon>Australaves</taxon>
        <taxon>Passeriformes</taxon>
        <taxon>Sylvioidea</taxon>
        <taxon>Zosteropidae</taxon>
        <taxon>Zosterops</taxon>
    </lineage>
</organism>
<keyword evidence="2" id="KW-0548">Nucleotidyltransferase</keyword>
<dbReference type="SUPFAM" id="SSF47943">
    <property type="entry name" value="Retrovirus capsid protein, N-terminal core domain"/>
    <property type="match status" value="1"/>
</dbReference>
<evidence type="ECO:0000259" key="9">
    <source>
        <dbReference type="PROSITE" id="PS50994"/>
    </source>
</evidence>
<sequence>MKALKEYGRTSPYFLGLLNGQLTGSVVVPHDIKYLFQCLHSRTEYQLWEATWKRHLQDALPGWLNEPDTAVDNEGNLITLQRVLGEGDWETPNKQAAGLPKQLLKQVARTAIKAFTTMRPSGPLESYLDVFQGPQENFLQFVERLTVAIEQQEDDELARKRLVTSLVFKHANQEQRSDSLQSPGGNSLDETTGSPLRSLSPDGPDLNVPVPFTGKSLTTTSEGVPFHLQLSEALWIRDDEWHFVAVSKNRGTWHKIGTTYVAVGDCKHTPPEIEIVPQTTPADPEWFELWLRCTSPPIYLSKGQIVAQAIPSLPKRVCPEGDCKTCHPQVSAVMSITRDRPEEVCKLRVGEETTTIKGLLDTGADVTGEEGLSSPRSFTPEARKALERVQDLLSTRQANRCHANLPFRFVILGNLPHLHGIIFQWDSGVTSIPRKDRGGRDPLLIIEWVFLSHHRSKRMTRPQELMAELIRKARVRIRELAGCDFEVIHVPIRLNTGQISKAMLEHLLQENEALQFALDSYTGQISIHRPAHKIFNSDAQFKLNLKSVQSKRPLEALTVFTDASGGSHKSVVTWKDPQTQQWESDVAEVEGSPQIAELAAVVRAFERFSEPFNLVTDSSYVAGEKAGDVIKHLLLAFSFLGIPRAIKTDNGPSYVSKEFRNFLQQWGVGHKTGIPYSPTSNCGEDTSKHQKSPRPTGANFQIGNASNSIGQGLVYN</sequence>
<feature type="region of interest" description="Disordered" evidence="7">
    <location>
        <begin position="173"/>
        <end position="206"/>
    </location>
</feature>
<dbReference type="GO" id="GO:0003964">
    <property type="term" value="F:RNA-directed DNA polymerase activity"/>
    <property type="evidence" value="ECO:0007669"/>
    <property type="project" value="UniProtKB-KW"/>
</dbReference>
<keyword evidence="3" id="KW-0540">Nuclease</keyword>
<dbReference type="InterPro" id="IPR036397">
    <property type="entry name" value="RNaseH_sf"/>
</dbReference>
<evidence type="ECO:0000256" key="3">
    <source>
        <dbReference type="ARBA" id="ARBA00022722"/>
    </source>
</evidence>
<keyword evidence="5" id="KW-0378">Hydrolase</keyword>
<dbReference type="InterPro" id="IPR001995">
    <property type="entry name" value="Peptidase_A2_cat"/>
</dbReference>
<dbReference type="SUPFAM" id="SSF47353">
    <property type="entry name" value="Retrovirus capsid dimerization domain-like"/>
    <property type="match status" value="1"/>
</dbReference>
<feature type="domain" description="Peptidase A2" evidence="8">
    <location>
        <begin position="356"/>
        <end position="367"/>
    </location>
</feature>
<dbReference type="PANTHER" id="PTHR41694">
    <property type="entry name" value="ENDOGENOUS RETROVIRUS GROUP K MEMBER POL PROTEIN"/>
    <property type="match status" value="1"/>
</dbReference>
<dbReference type="EMBL" id="SWJQ01000890">
    <property type="protein sequence ID" value="TRZ10278.1"/>
    <property type="molecule type" value="Genomic_DNA"/>
</dbReference>
<keyword evidence="11" id="KW-1185">Reference proteome</keyword>
<dbReference type="PANTHER" id="PTHR41694:SF3">
    <property type="entry name" value="RNA-DIRECTED DNA POLYMERASE-RELATED"/>
    <property type="match status" value="1"/>
</dbReference>
<evidence type="ECO:0000256" key="4">
    <source>
        <dbReference type="ARBA" id="ARBA00022759"/>
    </source>
</evidence>
<evidence type="ECO:0000313" key="10">
    <source>
        <dbReference type="EMBL" id="TRZ10278.1"/>
    </source>
</evidence>
<feature type="domain" description="Integrase catalytic" evidence="9">
    <location>
        <begin position="573"/>
        <end position="681"/>
    </location>
</feature>
<evidence type="ECO:0000256" key="5">
    <source>
        <dbReference type="ARBA" id="ARBA00022801"/>
    </source>
</evidence>
<dbReference type="PROSITE" id="PS50175">
    <property type="entry name" value="ASP_PROT_RETROV"/>
    <property type="match status" value="1"/>
</dbReference>
<reference evidence="10" key="1">
    <citation type="submission" date="2019-04" db="EMBL/GenBank/DDBJ databases">
        <title>Genome assembly of Zosterops borbonicus 15179.</title>
        <authorList>
            <person name="Leroy T."/>
            <person name="Anselmetti Y."/>
            <person name="Tilak M.-K."/>
            <person name="Nabholz B."/>
        </authorList>
    </citation>
    <scope>NUCLEOTIDE SEQUENCE</scope>
    <source>
        <strain evidence="10">HGM_15179</strain>
        <tissue evidence="10">Muscle</tissue>
    </source>
</reference>
<dbReference type="InterPro" id="IPR045345">
    <property type="entry name" value="Gag_p24_C"/>
</dbReference>
<evidence type="ECO:0000256" key="6">
    <source>
        <dbReference type="ARBA" id="ARBA00022918"/>
    </source>
</evidence>
<evidence type="ECO:0000256" key="7">
    <source>
        <dbReference type="SAM" id="MobiDB-lite"/>
    </source>
</evidence>
<dbReference type="Gene3D" id="1.10.1200.30">
    <property type="match status" value="1"/>
</dbReference>
<dbReference type="InterPro" id="IPR012337">
    <property type="entry name" value="RNaseH-like_sf"/>
</dbReference>
<dbReference type="Proteomes" id="UP000796761">
    <property type="component" value="Unassembled WGS sequence"/>
</dbReference>
<keyword evidence="6" id="KW-0695">RNA-directed DNA polymerase</keyword>